<dbReference type="PANTHER" id="PTHR11219">
    <property type="entry name" value="TENEURIN AND N-ACETYLGLUCOSAMINE-1-PHOSPHODIESTER ALPHA-N-ACETYLGLUCOSAMINIDASE"/>
    <property type="match status" value="1"/>
</dbReference>
<feature type="domain" description="Teneurin-like YD-shell" evidence="7">
    <location>
        <begin position="1116"/>
        <end position="1972"/>
    </location>
</feature>
<dbReference type="EMBL" id="CP012670">
    <property type="protein sequence ID" value="AUX20928.1"/>
    <property type="molecule type" value="Genomic_DNA"/>
</dbReference>
<feature type="region of interest" description="Disordered" evidence="4">
    <location>
        <begin position="24"/>
        <end position="52"/>
    </location>
</feature>
<evidence type="ECO:0000256" key="2">
    <source>
        <dbReference type="ARBA" id="ARBA00022737"/>
    </source>
</evidence>
<dbReference type="InterPro" id="IPR011044">
    <property type="entry name" value="Quino_amine_DH_bsu"/>
</dbReference>
<dbReference type="NCBIfam" id="TIGR01643">
    <property type="entry name" value="YD_repeat_2x"/>
    <property type="match status" value="1"/>
</dbReference>
<dbReference type="Gene3D" id="2.60.40.1120">
    <property type="entry name" value="Carboxypeptidase-like, regulatory domain"/>
    <property type="match status" value="1"/>
</dbReference>
<accession>A0A4P2PWQ6</accession>
<evidence type="ECO:0000259" key="7">
    <source>
        <dbReference type="Pfam" id="PF25023"/>
    </source>
</evidence>
<sequence length="2091" mass="217581">MIHLLGFRVRILLLVAGMLTACVDDSSPRDPPSVTTTPPEPTGGPCSATGAGSSVSAAPAGAPCSDGDACNGDETCDGRGACVAGAPPAVDDGNPCTVDVCDAASGVVHRPAPEGTPCPDSDTCNGEETCDGAGTCVAGSPRAIDDGDPCTLDTCDPTRGIARASCSVLDRTVATAFMSATAFLYTGPNPVQVGVAPGTFVPHRAAVIRGQVRGTDGAPLAGITVSIDAHPEVGTTKTLGDGTFLMAVNGGGPLTMTYEGDGYLRVARQVDVPWQDYVTAGDVVMTPYDSHVTVLDLASPAPISVARGSVVADADGVRQATLLFPAGTGAEMLLPDGTTEALTTLSVRATEYTVGEHGPAAMPAALPPASAYTYAVELSVDEAVAAGATAVQLTQPVPLYVDNFLGFPVGMAVPAGYYDWQLGAWIPSDNGRILGILGVAGDLAEIDVDGDGRKDEDRALLELGITDEERRALAELYAAGTTLWRVPLDHFTPWDLNWPWGPPPDACTPMDPVCAADGGGDESSGGSGGTGSGSGTTGAGGGAGSSGGDGAGGDDGGGGADPVPPIPMPDACEETGSVIECENQILGESVPIAGTPLRLHYRSDRVPGRKAAYALTIPLSRRGVPASLERIDLVIEIAGRRFEERFACPCEPSSETTFSWDGKDAFGRTLEGAQPVTVRVGYVYRGVYMEPAERRRAFADFSGTPIVGTMTRDDVTLWKVWRGALGTFSARSHGLGGWTLSEHHAYEPIARVLHLGDGRRRRADALGNVLMTVAGHGCGNCVLSDGEPATQVSLYAPSGVTAAPDGGIYIADSFHHRVRRVGADGVIETVAGTGEEGSGGDGGPATAAQIEVPRGLALGPDGSLYITEQRGNRVRRVAPDGTITTVAGTGAAGYSGDGGLATLATLRHPFSVAVGLDGSVYIADRGNHSVRRVAPDGVIRTVAGTGVSGFGGDGGPAEAAVLRDPRSVALQRDGSVVVVDTGNHRVRRIDVQGTIRTIAGTGAQGSAGDGGLAVRAQLRGPVAATVGHQGELYVADDYGYRVRRIGTDGVITTIAGRDNLGTPPVQDGQPAAGAYLGLIGQMHVGPDRDLYLAEMNDGVNRVRRIAPPPMAGASAGEIVIPAEDGDEAYVFDGSGKHLRTVDTRTGATLFQMSYDSSGLLIAIADVDGDVTAIERDARGTPLSITGPFGQATQIALNADGYLRTVTNPEAETVTLTYGTEGLLTGLKDALDRTHTFTYDAAGLLVRDEDPAGGRKSLTRAEEPGGYGVTVSTALGRSATYHVQSRATGALARAVDLPSGLRGTATGGAGSAVTMSLPDGRALTWTPGADPRFGMLSPFARLATITTPGGRTMSIERSRTADLANPADALSFSSLVDTTTINGRSFVEIFSRAERTVTRTTPAGRQVTTTLDNRGRLVKIEVPGILPVDLTYDAHGRLEATAQGGRTSSRGYGLNGYLERVVDPLLQATTFTTDAVGRALTETRPDLEQVTFGWDAAGNRASITPPGRPSHRFGLTPVDLLASYMPPDLAGGSAPTTWGYDVDRKLGGITKPGGATISFGHDDAGRRTSATFPGGSITWSYELATGKLAGVSGPAGVSVTYGYDGHLLTDVRWSGAVAGAVHWTHDDNFRVSSESVNGAFAVSFMHDDDGLLTAAGDLVLSRDPQNGRLTGTTLGNVTETVSYNDFGELVRREAKIGGATVLLVEYERDALGRIIERTETIESETRVKGFEYDPAGRLINVFLDGALAAYYDLDANGNRLSRTSAVESEAGTYDDQDRLLTYDTKTYAYQDSGELRSRTDTATGETTLFDYSPLGHLRGVALPSGAVIEYVLDGLGRRVGKKVGGTLVKGFLYEGALRPIAELDGTGAVVARFIYGERINVPDAMIRGGVTYRILTDAIGSVRLVIDAATGTVTQRMDYDEFGRVLLDTSPGLTPFGFAGGLYDPDTGLVRFGARDYDPEVGRWTAKDPLLFDGGDTNLYGYALGDPVNRTDPTGRSAIAIPWREVLIGAGAVAGAPAVAGAGLVGLCILLAMTLDDDAADDSDSEKKRCKKIKQECIDFCSDTTLPTNDHGWLFQNCKNECLERNDCPRDS</sequence>
<organism evidence="8 9">
    <name type="scientific">Sorangium cellulosum</name>
    <name type="common">Polyangium cellulosum</name>
    <dbReference type="NCBI Taxonomy" id="56"/>
    <lineage>
        <taxon>Bacteria</taxon>
        <taxon>Pseudomonadati</taxon>
        <taxon>Myxococcota</taxon>
        <taxon>Polyangia</taxon>
        <taxon>Polyangiales</taxon>
        <taxon>Polyangiaceae</taxon>
        <taxon>Sorangium</taxon>
    </lineage>
</organism>
<keyword evidence="1" id="KW-0245">EGF-like domain</keyword>
<evidence type="ECO:0000256" key="4">
    <source>
        <dbReference type="SAM" id="MobiDB-lite"/>
    </source>
</evidence>
<dbReference type="SUPFAM" id="SSF101898">
    <property type="entry name" value="NHL repeat"/>
    <property type="match status" value="1"/>
</dbReference>
<dbReference type="InterPro" id="IPR008969">
    <property type="entry name" value="CarboxyPept-like_regulatory"/>
</dbReference>
<feature type="chain" id="PRO_5020412565" evidence="5">
    <location>
        <begin position="22"/>
        <end position="2091"/>
    </location>
</feature>
<feature type="domain" description="Teneurin TTR-like" evidence="6">
    <location>
        <begin position="202"/>
        <end position="285"/>
    </location>
</feature>
<reference evidence="8 9" key="1">
    <citation type="submission" date="2015-09" db="EMBL/GenBank/DDBJ databases">
        <title>Sorangium comparison.</title>
        <authorList>
            <person name="Zaburannyi N."/>
            <person name="Bunk B."/>
            <person name="Overmann J."/>
            <person name="Mueller R."/>
        </authorList>
    </citation>
    <scope>NUCLEOTIDE SEQUENCE [LARGE SCALE GENOMIC DNA]</scope>
    <source>
        <strain evidence="8 9">So ceGT47</strain>
    </source>
</reference>
<name>A0A4P2PWQ6_SORCE</name>
<dbReference type="PANTHER" id="PTHR11219:SF69">
    <property type="entry name" value="TENEURIN-A"/>
    <property type="match status" value="1"/>
</dbReference>
<dbReference type="SUPFAM" id="SSF50969">
    <property type="entry name" value="YVTN repeat-like/Quinoprotein amine dehydrogenase"/>
    <property type="match status" value="1"/>
</dbReference>
<dbReference type="InterPro" id="IPR056823">
    <property type="entry name" value="TEN-like_YD-shell"/>
</dbReference>
<dbReference type="Pfam" id="PF25020">
    <property type="entry name" value="TTR_TEN1-4"/>
    <property type="match status" value="1"/>
</dbReference>
<evidence type="ECO:0000256" key="5">
    <source>
        <dbReference type="SAM" id="SignalP"/>
    </source>
</evidence>
<dbReference type="OrthoDB" id="8481850at2"/>
<feature type="compositionally biased region" description="Gly residues" evidence="4">
    <location>
        <begin position="517"/>
        <end position="560"/>
    </location>
</feature>
<dbReference type="InterPro" id="IPR011042">
    <property type="entry name" value="6-blade_b-propeller_TolB-like"/>
</dbReference>
<dbReference type="InterPro" id="IPR001673">
    <property type="entry name" value="S_mold_repeat"/>
</dbReference>
<feature type="signal peptide" evidence="5">
    <location>
        <begin position="1"/>
        <end position="21"/>
    </location>
</feature>
<dbReference type="SUPFAM" id="SSF49464">
    <property type="entry name" value="Carboxypeptidase regulatory domain-like"/>
    <property type="match status" value="1"/>
</dbReference>
<feature type="compositionally biased region" description="Low complexity" evidence="4">
    <location>
        <begin position="32"/>
        <end position="52"/>
    </location>
</feature>
<dbReference type="InterPro" id="IPR051216">
    <property type="entry name" value="Teneurin"/>
</dbReference>
<protein>
    <submittedName>
        <fullName evidence="8">Uncharacterized protein</fullName>
    </submittedName>
</protein>
<dbReference type="Pfam" id="PF00526">
    <property type="entry name" value="Dicty_CTDC"/>
    <property type="match status" value="2"/>
</dbReference>
<evidence type="ECO:0000256" key="1">
    <source>
        <dbReference type="ARBA" id="ARBA00022536"/>
    </source>
</evidence>
<dbReference type="InterPro" id="IPR056820">
    <property type="entry name" value="TEN_TTR-like"/>
</dbReference>
<dbReference type="NCBIfam" id="TIGR03696">
    <property type="entry name" value="Rhs_assc_core"/>
    <property type="match status" value="1"/>
</dbReference>
<dbReference type="Pfam" id="PF25023">
    <property type="entry name" value="TEN_YD-shell"/>
    <property type="match status" value="1"/>
</dbReference>
<evidence type="ECO:0000259" key="6">
    <source>
        <dbReference type="Pfam" id="PF25020"/>
    </source>
</evidence>
<dbReference type="InterPro" id="IPR006530">
    <property type="entry name" value="YD"/>
</dbReference>
<keyword evidence="3" id="KW-1015">Disulfide bond</keyword>
<keyword evidence="5" id="KW-0732">Signal</keyword>
<dbReference type="Gene3D" id="2.180.10.10">
    <property type="entry name" value="RHS repeat-associated core"/>
    <property type="match status" value="3"/>
</dbReference>
<feature type="region of interest" description="Disordered" evidence="4">
    <location>
        <begin position="509"/>
        <end position="573"/>
    </location>
</feature>
<dbReference type="InterPro" id="IPR022385">
    <property type="entry name" value="Rhs_assc_core"/>
</dbReference>
<evidence type="ECO:0000313" key="9">
    <source>
        <dbReference type="Proteomes" id="UP000295781"/>
    </source>
</evidence>
<dbReference type="Gene3D" id="2.120.10.30">
    <property type="entry name" value="TolB, C-terminal domain"/>
    <property type="match status" value="3"/>
</dbReference>
<keyword evidence="2" id="KW-0677">Repeat</keyword>
<evidence type="ECO:0000313" key="8">
    <source>
        <dbReference type="EMBL" id="AUX20928.1"/>
    </source>
</evidence>
<proteinExistence type="predicted"/>
<gene>
    <name evidence="8" type="ORF">SOCEGT47_014050</name>
</gene>
<evidence type="ECO:0000256" key="3">
    <source>
        <dbReference type="ARBA" id="ARBA00023157"/>
    </source>
</evidence>
<dbReference type="Proteomes" id="UP000295781">
    <property type="component" value="Chromosome"/>
</dbReference>